<dbReference type="GO" id="GO:0048046">
    <property type="term" value="C:apoplast"/>
    <property type="evidence" value="ECO:0007669"/>
    <property type="project" value="UniProtKB-SubCell"/>
</dbReference>
<comment type="caution">
    <text evidence="5">The sequence shown here is derived from an EMBL/GenBank/DDBJ whole genome shotgun (WGS) entry which is preliminary data.</text>
</comment>
<keyword evidence="4" id="KW-0052">Apoplast</keyword>
<comment type="subcellular location">
    <subcellularLocation>
        <location evidence="4">Secreted</location>
        <location evidence="4">Extracellular space</location>
        <location evidence="4">Apoplast</location>
    </subcellularLocation>
</comment>
<evidence type="ECO:0000256" key="3">
    <source>
        <dbReference type="ARBA" id="ARBA00022525"/>
    </source>
</evidence>
<comment type="subunit">
    <text evidence="2 4">Homodimer.</text>
</comment>
<protein>
    <recommendedName>
        <fullName evidence="4">Dirigent protein</fullName>
    </recommendedName>
</protein>
<dbReference type="InterPro" id="IPR004265">
    <property type="entry name" value="Dirigent"/>
</dbReference>
<dbReference type="EMBL" id="RDQH01000333">
    <property type="protein sequence ID" value="RXH93937.1"/>
    <property type="molecule type" value="Genomic_DNA"/>
</dbReference>
<proteinExistence type="inferred from homology"/>
<comment type="function">
    <text evidence="4">Dirigent proteins impart stereoselectivity on the phenoxy radical-coupling reaction, yielding optically active lignans from two molecules of coniferyl alcohol in the biosynthesis of lignans, flavonolignans, and alkaloids and thus plays a central role in plant secondary metabolism.</text>
</comment>
<evidence type="ECO:0000256" key="2">
    <source>
        <dbReference type="ARBA" id="ARBA00011738"/>
    </source>
</evidence>
<dbReference type="PANTHER" id="PTHR21495">
    <property type="entry name" value="NUCLEOPORIN-RELATED"/>
    <property type="match status" value="1"/>
</dbReference>
<keyword evidence="6" id="KW-1185">Reference proteome</keyword>
<evidence type="ECO:0000256" key="4">
    <source>
        <dbReference type="RuleBase" id="RU363099"/>
    </source>
</evidence>
<dbReference type="InterPro" id="IPR044859">
    <property type="entry name" value="Allene_oxi_cyc_Dirigent"/>
</dbReference>
<gene>
    <name evidence="5" type="ORF">DVH24_016004</name>
</gene>
<reference evidence="5 6" key="1">
    <citation type="submission" date="2018-10" db="EMBL/GenBank/DDBJ databases">
        <title>A high-quality apple genome assembly.</title>
        <authorList>
            <person name="Hu J."/>
        </authorList>
    </citation>
    <scope>NUCLEOTIDE SEQUENCE [LARGE SCALE GENOMIC DNA]</scope>
    <source>
        <strain evidence="6">cv. HFTH1</strain>
        <tissue evidence="5">Young leaf</tissue>
    </source>
</reference>
<comment type="similarity">
    <text evidence="1 4">Belongs to the plant dirigent protein family.</text>
</comment>
<dbReference type="Pfam" id="PF03018">
    <property type="entry name" value="Dirigent"/>
    <property type="match status" value="1"/>
</dbReference>
<sequence length="86" mass="9638">MYNGSTVSIRGRNPYMEAIREMPIVGGSGVFQYARGYALAKTFSMSTKTGYAFGMLLSTMYLCCTTERVTILHHIISVRDLVIYLL</sequence>
<evidence type="ECO:0000313" key="6">
    <source>
        <dbReference type="Proteomes" id="UP000290289"/>
    </source>
</evidence>
<dbReference type="Gene3D" id="2.40.480.10">
    <property type="entry name" value="Allene oxide cyclase-like"/>
    <property type="match status" value="1"/>
</dbReference>
<dbReference type="GO" id="GO:0009699">
    <property type="term" value="P:phenylpropanoid biosynthetic process"/>
    <property type="evidence" value="ECO:0007669"/>
    <property type="project" value="UniProtKB-ARBA"/>
</dbReference>
<dbReference type="AlphaFoldDB" id="A0A498JGJ6"/>
<evidence type="ECO:0000256" key="1">
    <source>
        <dbReference type="ARBA" id="ARBA00010746"/>
    </source>
</evidence>
<dbReference type="Proteomes" id="UP000290289">
    <property type="component" value="Chromosome 7"/>
</dbReference>
<evidence type="ECO:0000313" key="5">
    <source>
        <dbReference type="EMBL" id="RXH93937.1"/>
    </source>
</evidence>
<accession>A0A498JGJ6</accession>
<keyword evidence="3 4" id="KW-0964">Secreted</keyword>
<organism evidence="5 6">
    <name type="scientific">Malus domestica</name>
    <name type="common">Apple</name>
    <name type="synonym">Pyrus malus</name>
    <dbReference type="NCBI Taxonomy" id="3750"/>
    <lineage>
        <taxon>Eukaryota</taxon>
        <taxon>Viridiplantae</taxon>
        <taxon>Streptophyta</taxon>
        <taxon>Embryophyta</taxon>
        <taxon>Tracheophyta</taxon>
        <taxon>Spermatophyta</taxon>
        <taxon>Magnoliopsida</taxon>
        <taxon>eudicotyledons</taxon>
        <taxon>Gunneridae</taxon>
        <taxon>Pentapetalae</taxon>
        <taxon>rosids</taxon>
        <taxon>fabids</taxon>
        <taxon>Rosales</taxon>
        <taxon>Rosaceae</taxon>
        <taxon>Amygdaloideae</taxon>
        <taxon>Maleae</taxon>
        <taxon>Malus</taxon>
    </lineage>
</organism>
<name>A0A498JGJ6_MALDO</name>